<dbReference type="EMBL" id="BARS01047689">
    <property type="protein sequence ID" value="GAG29083.1"/>
    <property type="molecule type" value="Genomic_DNA"/>
</dbReference>
<evidence type="ECO:0000256" key="1">
    <source>
        <dbReference type="SAM" id="MobiDB-lite"/>
    </source>
</evidence>
<comment type="caution">
    <text evidence="2">The sequence shown here is derived from an EMBL/GenBank/DDBJ whole genome shotgun (WGS) entry which is preliminary data.</text>
</comment>
<accession>X0WXC3</accession>
<protein>
    <submittedName>
        <fullName evidence="2">Uncharacterized protein</fullName>
    </submittedName>
</protein>
<name>X0WXC3_9ZZZZ</name>
<proteinExistence type="predicted"/>
<feature type="region of interest" description="Disordered" evidence="1">
    <location>
        <begin position="1"/>
        <end position="30"/>
    </location>
</feature>
<sequence>GSITFLTKLGEVPGETGERNGNTKHQEIQE</sequence>
<reference evidence="2" key="1">
    <citation type="journal article" date="2014" name="Front. Microbiol.">
        <title>High frequency of phylogenetically diverse reductive dehalogenase-homologous genes in deep subseafloor sedimentary metagenomes.</title>
        <authorList>
            <person name="Kawai M."/>
            <person name="Futagami T."/>
            <person name="Toyoda A."/>
            <person name="Takaki Y."/>
            <person name="Nishi S."/>
            <person name="Hori S."/>
            <person name="Arai W."/>
            <person name="Tsubouchi T."/>
            <person name="Morono Y."/>
            <person name="Uchiyama I."/>
            <person name="Ito T."/>
            <person name="Fujiyama A."/>
            <person name="Inagaki F."/>
            <person name="Takami H."/>
        </authorList>
    </citation>
    <scope>NUCLEOTIDE SEQUENCE</scope>
    <source>
        <strain evidence="2">Expedition CK06-06</strain>
    </source>
</reference>
<feature type="non-terminal residue" evidence="2">
    <location>
        <position position="1"/>
    </location>
</feature>
<organism evidence="2">
    <name type="scientific">marine sediment metagenome</name>
    <dbReference type="NCBI Taxonomy" id="412755"/>
    <lineage>
        <taxon>unclassified sequences</taxon>
        <taxon>metagenomes</taxon>
        <taxon>ecological metagenomes</taxon>
    </lineage>
</organism>
<dbReference type="AlphaFoldDB" id="X0WXC3"/>
<gene>
    <name evidence="2" type="ORF">S01H1_71604</name>
</gene>
<evidence type="ECO:0000313" key="2">
    <source>
        <dbReference type="EMBL" id="GAG29083.1"/>
    </source>
</evidence>